<dbReference type="SUPFAM" id="SSF56300">
    <property type="entry name" value="Metallo-dependent phosphatases"/>
    <property type="match status" value="1"/>
</dbReference>
<gene>
    <name evidence="7" type="ORF">BFW38_15415</name>
</gene>
<feature type="domain" description="Calcineurin-like phosphoesterase" evidence="6">
    <location>
        <begin position="15"/>
        <end position="130"/>
    </location>
</feature>
<name>A0A1E2VCH1_9GAMM</name>
<sequence>MSVISSQSRPSSQVRTLFISDVHLGTPDCQADLLSSFLKRYQFEQLYLVGDVFDLLAMRKRSVLPRAQQALVMQVIRLARRGVRVTFIPGNHDALLRRFCGFQLQGLNIERRSIHQTADGRRLLITHGDEFDGDVQVPNWLHLLGDRLHAGLLKANRGCNGIRRFMGLPYWSLAGAVKRRLSGAQRYIDRYRQAALREVGKQQEASQQALAGIVTGHIHQADMVMTEAGLYLNTGDWVEHCTALIEDTQGRLSLVNHQGECLCTEPHTPPIPIQDRLLPATYSVSGKNGGWLHH</sequence>
<dbReference type="GO" id="GO:0046872">
    <property type="term" value="F:metal ion binding"/>
    <property type="evidence" value="ECO:0007669"/>
    <property type="project" value="UniProtKB-KW"/>
</dbReference>
<dbReference type="RefSeq" id="WP_068999694.1">
    <property type="nucleotide sequence ID" value="NZ_MDTQ01000001.1"/>
</dbReference>
<dbReference type="InterPro" id="IPR029052">
    <property type="entry name" value="Metallo-depent_PP-like"/>
</dbReference>
<dbReference type="AlphaFoldDB" id="A0A1E2VCH1"/>
<dbReference type="InterPro" id="IPR043461">
    <property type="entry name" value="LpxH-like"/>
</dbReference>
<evidence type="ECO:0000259" key="6">
    <source>
        <dbReference type="Pfam" id="PF00149"/>
    </source>
</evidence>
<evidence type="ECO:0000256" key="3">
    <source>
        <dbReference type="ARBA" id="ARBA00022723"/>
    </source>
</evidence>
<dbReference type="Gene3D" id="3.60.21.10">
    <property type="match status" value="1"/>
</dbReference>
<dbReference type="OrthoDB" id="9802481at2"/>
<keyword evidence="5" id="KW-0464">Manganese</keyword>
<dbReference type="GO" id="GO:0016020">
    <property type="term" value="C:membrane"/>
    <property type="evidence" value="ECO:0007669"/>
    <property type="project" value="GOC"/>
</dbReference>
<dbReference type="GO" id="GO:0009245">
    <property type="term" value="P:lipid A biosynthetic process"/>
    <property type="evidence" value="ECO:0007669"/>
    <property type="project" value="TreeGrafter"/>
</dbReference>
<organism evidence="7 8">
    <name type="scientific">Terasakiispira papahanaumokuakeensis</name>
    <dbReference type="NCBI Taxonomy" id="197479"/>
    <lineage>
        <taxon>Bacteria</taxon>
        <taxon>Pseudomonadati</taxon>
        <taxon>Pseudomonadota</taxon>
        <taxon>Gammaproteobacteria</taxon>
        <taxon>Oceanospirillales</taxon>
        <taxon>Terasakiispira</taxon>
    </lineage>
</organism>
<evidence type="ECO:0000313" key="7">
    <source>
        <dbReference type="EMBL" id="ODC04710.1"/>
    </source>
</evidence>
<dbReference type="CDD" id="cd07398">
    <property type="entry name" value="MPP_YbbF-LpxH"/>
    <property type="match status" value="1"/>
</dbReference>
<dbReference type="InterPro" id="IPR004843">
    <property type="entry name" value="Calcineurin-like_PHP"/>
</dbReference>
<dbReference type="PANTHER" id="PTHR34990">
    <property type="entry name" value="UDP-2,3-DIACYLGLUCOSAMINE HYDROLASE-RELATED"/>
    <property type="match status" value="1"/>
</dbReference>
<proteinExistence type="predicted"/>
<reference evidence="7 8" key="1">
    <citation type="submission" date="2016-08" db="EMBL/GenBank/DDBJ databases">
        <authorList>
            <person name="Seilhamer J.J."/>
        </authorList>
    </citation>
    <scope>NUCLEOTIDE SEQUENCE [LARGE SCALE GENOMIC DNA]</scope>
    <source>
        <strain evidence="7 8">PH27A</strain>
    </source>
</reference>
<dbReference type="PANTHER" id="PTHR34990:SF2">
    <property type="entry name" value="BLL8164 PROTEIN"/>
    <property type="match status" value="1"/>
</dbReference>
<evidence type="ECO:0000256" key="2">
    <source>
        <dbReference type="ARBA" id="ARBA00022519"/>
    </source>
</evidence>
<protein>
    <recommendedName>
        <fullName evidence="6">Calcineurin-like phosphoesterase domain-containing protein</fullName>
    </recommendedName>
</protein>
<keyword evidence="1" id="KW-1003">Cell membrane</keyword>
<keyword evidence="3" id="KW-0479">Metal-binding</keyword>
<dbReference type="GO" id="GO:0008758">
    <property type="term" value="F:UDP-2,3-diacylglucosamine hydrolase activity"/>
    <property type="evidence" value="ECO:0007669"/>
    <property type="project" value="TreeGrafter"/>
</dbReference>
<keyword evidence="4" id="KW-0472">Membrane</keyword>
<evidence type="ECO:0000256" key="1">
    <source>
        <dbReference type="ARBA" id="ARBA00022475"/>
    </source>
</evidence>
<dbReference type="Proteomes" id="UP000094291">
    <property type="component" value="Unassembled WGS sequence"/>
</dbReference>
<keyword evidence="2" id="KW-0997">Cell inner membrane</keyword>
<accession>A0A1E2VCH1</accession>
<dbReference type="STRING" id="197479.BFW38_15415"/>
<evidence type="ECO:0000256" key="4">
    <source>
        <dbReference type="ARBA" id="ARBA00023136"/>
    </source>
</evidence>
<evidence type="ECO:0000256" key="5">
    <source>
        <dbReference type="ARBA" id="ARBA00023211"/>
    </source>
</evidence>
<dbReference type="Pfam" id="PF00149">
    <property type="entry name" value="Metallophos"/>
    <property type="match status" value="1"/>
</dbReference>
<comment type="caution">
    <text evidence="7">The sequence shown here is derived from an EMBL/GenBank/DDBJ whole genome shotgun (WGS) entry which is preliminary data.</text>
</comment>
<keyword evidence="8" id="KW-1185">Reference proteome</keyword>
<evidence type="ECO:0000313" key="8">
    <source>
        <dbReference type="Proteomes" id="UP000094291"/>
    </source>
</evidence>
<dbReference type="EMBL" id="MDTQ01000001">
    <property type="protein sequence ID" value="ODC04710.1"/>
    <property type="molecule type" value="Genomic_DNA"/>
</dbReference>